<accession>A0ABN0J4S1</accession>
<gene>
    <name evidence="1" type="ORF">LEP1GSC035_4261</name>
</gene>
<dbReference type="Proteomes" id="UP000012099">
    <property type="component" value="Unassembled WGS sequence"/>
</dbReference>
<sequence>MFFFFWLALKASEVILSKKSFFKYKVLKNKVVLTNYFVLLNKVYRFTLEFLNNIIDSYEFIILLYEFPHF</sequence>
<comment type="caution">
    <text evidence="1">The sequence shown here is derived from an EMBL/GenBank/DDBJ whole genome shotgun (WGS) entry which is preliminary data.</text>
</comment>
<evidence type="ECO:0000313" key="1">
    <source>
        <dbReference type="EMBL" id="EMN01936.1"/>
    </source>
</evidence>
<proteinExistence type="predicted"/>
<evidence type="ECO:0008006" key="3">
    <source>
        <dbReference type="Google" id="ProtNLM"/>
    </source>
</evidence>
<dbReference type="EMBL" id="AHMH02000031">
    <property type="protein sequence ID" value="EMN01936.1"/>
    <property type="molecule type" value="Genomic_DNA"/>
</dbReference>
<name>A0ABN0J4S1_9LEPT</name>
<keyword evidence="2" id="KW-1185">Reference proteome</keyword>
<reference evidence="1 2" key="1">
    <citation type="submission" date="2013-01" db="EMBL/GenBank/DDBJ databases">
        <authorList>
            <person name="Harkins D.M."/>
            <person name="Durkin A.S."/>
            <person name="Brinkac L.M."/>
            <person name="Haft D.H."/>
            <person name="Selengut J.D."/>
            <person name="Sanka R."/>
            <person name="DePew J."/>
            <person name="Purushe J."/>
            <person name="Whelen A.C."/>
            <person name="Vinetz J.M."/>
            <person name="Sutton G.G."/>
            <person name="Nierman W.C."/>
            <person name="Fouts D.E."/>
        </authorList>
    </citation>
    <scope>NUCLEOTIDE SEQUENCE [LARGE SCALE GENOMIC DNA]</scope>
    <source>
        <strain evidence="1 2">2007001578</strain>
    </source>
</reference>
<evidence type="ECO:0000313" key="2">
    <source>
        <dbReference type="Proteomes" id="UP000012099"/>
    </source>
</evidence>
<organism evidence="1 2">
    <name type="scientific">Leptospira noguchii str. 2007001578</name>
    <dbReference type="NCBI Taxonomy" id="1049974"/>
    <lineage>
        <taxon>Bacteria</taxon>
        <taxon>Pseudomonadati</taxon>
        <taxon>Spirochaetota</taxon>
        <taxon>Spirochaetia</taxon>
        <taxon>Leptospirales</taxon>
        <taxon>Leptospiraceae</taxon>
        <taxon>Leptospira</taxon>
    </lineage>
</organism>
<protein>
    <recommendedName>
        <fullName evidence="3">PF07599 family protein</fullName>
    </recommendedName>
</protein>